<accession>A0A2G2ZWZ3</accession>
<feature type="compositionally biased region" description="Acidic residues" evidence="1">
    <location>
        <begin position="135"/>
        <end position="154"/>
    </location>
</feature>
<reference evidence="2 3" key="2">
    <citation type="journal article" date="2017" name="Genome Biol.">
        <title>New reference genome sequences of hot pepper reveal the massive evolution of plant disease-resistance genes by retroduplication.</title>
        <authorList>
            <person name="Kim S."/>
            <person name="Park J."/>
            <person name="Yeom S.I."/>
            <person name="Kim Y.M."/>
            <person name="Seo E."/>
            <person name="Kim K.T."/>
            <person name="Kim M.S."/>
            <person name="Lee J.M."/>
            <person name="Cheong K."/>
            <person name="Shin H.S."/>
            <person name="Kim S.B."/>
            <person name="Han K."/>
            <person name="Lee J."/>
            <person name="Park M."/>
            <person name="Lee H.A."/>
            <person name="Lee H.Y."/>
            <person name="Lee Y."/>
            <person name="Oh S."/>
            <person name="Lee J.H."/>
            <person name="Choi E."/>
            <person name="Choi E."/>
            <person name="Lee S.E."/>
            <person name="Jeon J."/>
            <person name="Kim H."/>
            <person name="Choi G."/>
            <person name="Song H."/>
            <person name="Lee J."/>
            <person name="Lee S.C."/>
            <person name="Kwon J.K."/>
            <person name="Lee H.Y."/>
            <person name="Koo N."/>
            <person name="Hong Y."/>
            <person name="Kim R.W."/>
            <person name="Kang W.H."/>
            <person name="Huh J.H."/>
            <person name="Kang B.C."/>
            <person name="Yang T.J."/>
            <person name="Lee Y.H."/>
            <person name="Bennetzen J.L."/>
            <person name="Choi D."/>
        </authorList>
    </citation>
    <scope>NUCLEOTIDE SEQUENCE [LARGE SCALE GENOMIC DNA]</scope>
    <source>
        <strain evidence="3">cv. CM334</strain>
    </source>
</reference>
<organism evidence="2 3">
    <name type="scientific">Capsicum annuum</name>
    <name type="common">Capsicum pepper</name>
    <dbReference type="NCBI Taxonomy" id="4072"/>
    <lineage>
        <taxon>Eukaryota</taxon>
        <taxon>Viridiplantae</taxon>
        <taxon>Streptophyta</taxon>
        <taxon>Embryophyta</taxon>
        <taxon>Tracheophyta</taxon>
        <taxon>Spermatophyta</taxon>
        <taxon>Magnoliopsida</taxon>
        <taxon>eudicotyledons</taxon>
        <taxon>Gunneridae</taxon>
        <taxon>Pentapetalae</taxon>
        <taxon>asterids</taxon>
        <taxon>lamiids</taxon>
        <taxon>Solanales</taxon>
        <taxon>Solanaceae</taxon>
        <taxon>Solanoideae</taxon>
        <taxon>Capsiceae</taxon>
        <taxon>Capsicum</taxon>
    </lineage>
</organism>
<feature type="region of interest" description="Disordered" evidence="1">
    <location>
        <begin position="1"/>
        <end position="34"/>
    </location>
</feature>
<name>A0A2G2ZWZ3_CAPAN</name>
<protein>
    <submittedName>
        <fullName evidence="2">Uncharacterized protein</fullName>
    </submittedName>
</protein>
<reference evidence="2 3" key="1">
    <citation type="journal article" date="2014" name="Nat. Genet.">
        <title>Genome sequence of the hot pepper provides insights into the evolution of pungency in Capsicum species.</title>
        <authorList>
            <person name="Kim S."/>
            <person name="Park M."/>
            <person name="Yeom S.I."/>
            <person name="Kim Y.M."/>
            <person name="Lee J.M."/>
            <person name="Lee H.A."/>
            <person name="Seo E."/>
            <person name="Choi J."/>
            <person name="Cheong K."/>
            <person name="Kim K.T."/>
            <person name="Jung K."/>
            <person name="Lee G.W."/>
            <person name="Oh S.K."/>
            <person name="Bae C."/>
            <person name="Kim S.B."/>
            <person name="Lee H.Y."/>
            <person name="Kim S.Y."/>
            <person name="Kim M.S."/>
            <person name="Kang B.C."/>
            <person name="Jo Y.D."/>
            <person name="Yang H.B."/>
            <person name="Jeong H.J."/>
            <person name="Kang W.H."/>
            <person name="Kwon J.K."/>
            <person name="Shin C."/>
            <person name="Lim J.Y."/>
            <person name="Park J.H."/>
            <person name="Huh J.H."/>
            <person name="Kim J.S."/>
            <person name="Kim B.D."/>
            <person name="Cohen O."/>
            <person name="Paran I."/>
            <person name="Suh M.C."/>
            <person name="Lee S.B."/>
            <person name="Kim Y.K."/>
            <person name="Shin Y."/>
            <person name="Noh S.J."/>
            <person name="Park J."/>
            <person name="Seo Y.S."/>
            <person name="Kwon S.Y."/>
            <person name="Kim H.A."/>
            <person name="Park J.M."/>
            <person name="Kim H.J."/>
            <person name="Choi S.B."/>
            <person name="Bosland P.W."/>
            <person name="Reeves G."/>
            <person name="Jo S.H."/>
            <person name="Lee B.W."/>
            <person name="Cho H.T."/>
            <person name="Choi H.S."/>
            <person name="Lee M.S."/>
            <person name="Yu Y."/>
            <person name="Do Choi Y."/>
            <person name="Park B.S."/>
            <person name="van Deynze A."/>
            <person name="Ashrafi H."/>
            <person name="Hill T."/>
            <person name="Kim W.T."/>
            <person name="Pai H.S."/>
            <person name="Ahn H.K."/>
            <person name="Yeam I."/>
            <person name="Giovannoni J.J."/>
            <person name="Rose J.K."/>
            <person name="Sorensen I."/>
            <person name="Lee S.J."/>
            <person name="Kim R.W."/>
            <person name="Choi I.Y."/>
            <person name="Choi B.S."/>
            <person name="Lim J.S."/>
            <person name="Lee Y.H."/>
            <person name="Choi D."/>
        </authorList>
    </citation>
    <scope>NUCLEOTIDE SEQUENCE [LARGE SCALE GENOMIC DNA]</scope>
    <source>
        <strain evidence="3">cv. CM334</strain>
    </source>
</reference>
<keyword evidence="3" id="KW-1185">Reference proteome</keyword>
<dbReference type="EMBL" id="AYRZ02000003">
    <property type="protein sequence ID" value="PHT86488.1"/>
    <property type="molecule type" value="Genomic_DNA"/>
</dbReference>
<proteinExistence type="predicted"/>
<sequence length="167" mass="19387">MISVSGDFLSAKEGPSSPARKRSRPSEGKLTRVPKAPPLQWRHIQKFRFKVVRKDGKQWYTKHTDAKYILEVYIDRGSFMRECPSMVRRIEALNMNFIIHQPAECNLHLVREFYANWDPSHPEHLLKVLVSDMEFDEEEKSDDDCADDDGDDMDEAPKDMAAIVSFE</sequence>
<dbReference type="Gramene" id="PHT86488">
    <property type="protein sequence ID" value="PHT86488"/>
    <property type="gene ID" value="T459_08594"/>
</dbReference>
<evidence type="ECO:0000256" key="1">
    <source>
        <dbReference type="SAM" id="MobiDB-lite"/>
    </source>
</evidence>
<dbReference type="Proteomes" id="UP000222542">
    <property type="component" value="Unassembled WGS sequence"/>
</dbReference>
<dbReference type="AlphaFoldDB" id="A0A2G2ZWZ3"/>
<gene>
    <name evidence="2" type="ORF">T459_08594</name>
</gene>
<feature type="region of interest" description="Disordered" evidence="1">
    <location>
        <begin position="135"/>
        <end position="158"/>
    </location>
</feature>
<evidence type="ECO:0000313" key="3">
    <source>
        <dbReference type="Proteomes" id="UP000222542"/>
    </source>
</evidence>
<comment type="caution">
    <text evidence="2">The sequence shown here is derived from an EMBL/GenBank/DDBJ whole genome shotgun (WGS) entry which is preliminary data.</text>
</comment>
<evidence type="ECO:0000313" key="2">
    <source>
        <dbReference type="EMBL" id="PHT86488.1"/>
    </source>
</evidence>